<feature type="domain" description="Helicase ATP-binding" evidence="12">
    <location>
        <begin position="499"/>
        <end position="677"/>
    </location>
</feature>
<dbReference type="SMART" id="SM00490">
    <property type="entry name" value="HELICc"/>
    <property type="match status" value="1"/>
</dbReference>
<dbReference type="Gene3D" id="3.40.50.300">
    <property type="entry name" value="P-loop containing nucleotide triphosphate hydrolases"/>
    <property type="match status" value="2"/>
</dbReference>
<dbReference type="PROSITE" id="PS00039">
    <property type="entry name" value="DEAD_ATP_HELICASE"/>
    <property type="match status" value="1"/>
</dbReference>
<evidence type="ECO:0000256" key="3">
    <source>
        <dbReference type="ARBA" id="ARBA00022741"/>
    </source>
</evidence>
<dbReference type="InterPro" id="IPR056149">
    <property type="entry name" value="PRP5/DDX46/KHDC4_KH"/>
</dbReference>
<evidence type="ECO:0000256" key="5">
    <source>
        <dbReference type="ARBA" id="ARBA00022806"/>
    </source>
</evidence>
<evidence type="ECO:0000256" key="9">
    <source>
        <dbReference type="ARBA" id="ARBA00038511"/>
    </source>
</evidence>
<feature type="region of interest" description="Disordered" evidence="11">
    <location>
        <begin position="893"/>
        <end position="932"/>
    </location>
</feature>
<feature type="compositionally biased region" description="Polar residues" evidence="11">
    <location>
        <begin position="318"/>
        <end position="335"/>
    </location>
</feature>
<feature type="domain" description="DEAD-box RNA helicase Q" evidence="14">
    <location>
        <begin position="468"/>
        <end position="496"/>
    </location>
</feature>
<evidence type="ECO:0000256" key="6">
    <source>
        <dbReference type="ARBA" id="ARBA00022840"/>
    </source>
</evidence>
<feature type="compositionally biased region" description="Basic residues" evidence="11">
    <location>
        <begin position="24"/>
        <end position="36"/>
    </location>
</feature>
<keyword evidence="6" id="KW-0067">ATP-binding</keyword>
<dbReference type="GO" id="GO:0003676">
    <property type="term" value="F:nucleic acid binding"/>
    <property type="evidence" value="ECO:0007669"/>
    <property type="project" value="InterPro"/>
</dbReference>
<evidence type="ECO:0000256" key="10">
    <source>
        <dbReference type="PROSITE-ProRule" id="PRU00552"/>
    </source>
</evidence>
<keyword evidence="3" id="KW-0547">Nucleotide-binding</keyword>
<dbReference type="SUPFAM" id="SSF52540">
    <property type="entry name" value="P-loop containing nucleoside triphosphate hydrolases"/>
    <property type="match status" value="2"/>
</dbReference>
<reference evidence="15 16" key="1">
    <citation type="journal article" date="2015" name="Genome Biol. Evol.">
        <title>Phylogenomic analyses indicate that early fungi evolved digesting cell walls of algal ancestors of land plants.</title>
        <authorList>
            <person name="Chang Y."/>
            <person name="Wang S."/>
            <person name="Sekimoto S."/>
            <person name="Aerts A.L."/>
            <person name="Choi C."/>
            <person name="Clum A."/>
            <person name="LaButti K.M."/>
            <person name="Lindquist E.A."/>
            <person name="Yee Ngan C."/>
            <person name="Ohm R.A."/>
            <person name="Salamov A.A."/>
            <person name="Grigoriev I.V."/>
            <person name="Spatafora J.W."/>
            <person name="Berbee M.L."/>
        </authorList>
    </citation>
    <scope>NUCLEOTIDE SEQUENCE [LARGE SCALE GENOMIC DNA]</scope>
    <source>
        <strain evidence="15 16">NRRL 28638</strain>
    </source>
</reference>
<dbReference type="GO" id="GO:0008380">
    <property type="term" value="P:RNA splicing"/>
    <property type="evidence" value="ECO:0007669"/>
    <property type="project" value="UniProtKB-KW"/>
</dbReference>
<dbReference type="AlphaFoldDB" id="A0A137P6S8"/>
<dbReference type="CDD" id="cd17953">
    <property type="entry name" value="DEADc_DDX46"/>
    <property type="match status" value="1"/>
</dbReference>
<evidence type="ECO:0000259" key="12">
    <source>
        <dbReference type="PROSITE" id="PS51192"/>
    </source>
</evidence>
<keyword evidence="16" id="KW-1185">Reference proteome</keyword>
<dbReference type="OrthoDB" id="196131at2759"/>
<feature type="compositionally biased region" description="Basic and acidic residues" evidence="11">
    <location>
        <begin position="217"/>
        <end position="230"/>
    </location>
</feature>
<feature type="short sequence motif" description="Q motif" evidence="10">
    <location>
        <begin position="468"/>
        <end position="496"/>
    </location>
</feature>
<organism evidence="15 16">
    <name type="scientific">Conidiobolus coronatus (strain ATCC 28846 / CBS 209.66 / NRRL 28638)</name>
    <name type="common">Delacroixia coronata</name>
    <dbReference type="NCBI Taxonomy" id="796925"/>
    <lineage>
        <taxon>Eukaryota</taxon>
        <taxon>Fungi</taxon>
        <taxon>Fungi incertae sedis</taxon>
        <taxon>Zoopagomycota</taxon>
        <taxon>Entomophthoromycotina</taxon>
        <taxon>Entomophthoromycetes</taxon>
        <taxon>Entomophthorales</taxon>
        <taxon>Ancylistaceae</taxon>
        <taxon>Conidiobolus</taxon>
    </lineage>
</organism>
<evidence type="ECO:0000256" key="4">
    <source>
        <dbReference type="ARBA" id="ARBA00022801"/>
    </source>
</evidence>
<keyword evidence="5" id="KW-0347">Helicase</keyword>
<feature type="region of interest" description="Disordered" evidence="11">
    <location>
        <begin position="1"/>
        <end position="343"/>
    </location>
</feature>
<evidence type="ECO:0000313" key="15">
    <source>
        <dbReference type="EMBL" id="KXN70720.1"/>
    </source>
</evidence>
<evidence type="ECO:0000256" key="2">
    <source>
        <dbReference type="ARBA" id="ARBA00012552"/>
    </source>
</evidence>
<dbReference type="InterPro" id="IPR001650">
    <property type="entry name" value="Helicase_C-like"/>
</dbReference>
<dbReference type="SMART" id="SM00487">
    <property type="entry name" value="DEXDc"/>
    <property type="match status" value="1"/>
</dbReference>
<dbReference type="PROSITE" id="PS51194">
    <property type="entry name" value="HELICASE_CTER"/>
    <property type="match status" value="1"/>
</dbReference>
<dbReference type="GO" id="GO:0016787">
    <property type="term" value="F:hydrolase activity"/>
    <property type="evidence" value="ECO:0007669"/>
    <property type="project" value="UniProtKB-KW"/>
</dbReference>
<dbReference type="InterPro" id="IPR011545">
    <property type="entry name" value="DEAD/DEAH_box_helicase_dom"/>
</dbReference>
<accession>A0A137P6S8</accession>
<evidence type="ECO:0000256" key="1">
    <source>
        <dbReference type="ARBA" id="ARBA00004123"/>
    </source>
</evidence>
<evidence type="ECO:0000256" key="11">
    <source>
        <dbReference type="SAM" id="MobiDB-lite"/>
    </source>
</evidence>
<evidence type="ECO:0000259" key="13">
    <source>
        <dbReference type="PROSITE" id="PS51194"/>
    </source>
</evidence>
<dbReference type="PROSITE" id="PS51195">
    <property type="entry name" value="Q_MOTIF"/>
    <property type="match status" value="1"/>
</dbReference>
<dbReference type="STRING" id="796925.A0A137P6S8"/>
<dbReference type="Pfam" id="PF00270">
    <property type="entry name" value="DEAD"/>
    <property type="match status" value="1"/>
</dbReference>
<feature type="compositionally biased region" description="Low complexity" evidence="11">
    <location>
        <begin position="909"/>
        <end position="932"/>
    </location>
</feature>
<dbReference type="InterPro" id="IPR014001">
    <property type="entry name" value="Helicase_ATP-bd"/>
</dbReference>
<dbReference type="Pfam" id="PF23469">
    <property type="entry name" value="KH_12"/>
    <property type="match status" value="1"/>
</dbReference>
<evidence type="ECO:0000259" key="14">
    <source>
        <dbReference type="PROSITE" id="PS51195"/>
    </source>
</evidence>
<comment type="subcellular location">
    <subcellularLocation>
        <location evidence="1">Nucleus</location>
    </subcellularLocation>
</comment>
<dbReference type="GO" id="GO:0005524">
    <property type="term" value="F:ATP binding"/>
    <property type="evidence" value="ECO:0007669"/>
    <property type="project" value="UniProtKB-KW"/>
</dbReference>
<feature type="domain" description="Helicase C-terminal" evidence="13">
    <location>
        <begin position="707"/>
        <end position="853"/>
    </location>
</feature>
<dbReference type="EMBL" id="KQ964494">
    <property type="protein sequence ID" value="KXN70720.1"/>
    <property type="molecule type" value="Genomic_DNA"/>
</dbReference>
<dbReference type="InterPro" id="IPR027417">
    <property type="entry name" value="P-loop_NTPase"/>
</dbReference>
<sequence>MTADKDQQSRLSRSPSVSSEQDYKRHKSSSSRRRREKDRDYEDERYSSRHRDREREKDRERDRDRDRYRDKDRERRKEKERERDRYYDKERERDRERRSDSYSRSERDREREKDRDRDRDYRKHRERSRERGRDSERDRDSHRRSEKERLRSGSRDYRSRDRQSSRDSHADRSKYRDRSRHDSLNRVERSSSRRPDSKSRGSERSISPSKKSSANGRDAKDALENNHSDSPRISQDNTLSSLSSSRPSIAHLIDPAEEEKIKQRRERVEKWRKQREEEETKKRAEDEANGVVQLEAAESSGKKWSFEDDDEDEEFDINSKNNEQNGDTNEKSANTKVEEDEDEIDPLDAFMQDVESEVKDLNHRYNQKVGQLQDQSTQQFIPVNLDIEEADQDSESEPEDILALAAKRVKKKEVPTVNHSYIEYEPFTKNFYVEPPELANLTNEEVNELRDELDGIKVRGSNCPKPVKKWTHCGLPSGCVEAIKKQDIVQPTPIQSQAIPAVMAGRDVIGIAKTGSGKTLAFLLPLFRHVKDQRPLENLEGPIALILTPTRELAVQIHKVCKWFLKVLNLRAVCAYGGSPIKDNIADLKRGAEILVGTPGRMIDLLCANSGRLLNLQRVTYLVLDEADRMFDMGFEPQVMKIVNNIRPDRQTVLFSATFPRQMEALARKILRHPLEITVGGKSTVCSDVIQIVEVRESSTKLFRLLQILGEYYKDDTENSRALIFVDTHEAADNLLRDLIQKGYPCMSLHGGKDQLDRDSTIADFKEGVFQILVATSVAARGLDVKKLGLVVNYECPNHMEDYVHRVGRTGRAGNTGTAYTFITPNQERYAVDIARALKQSNTPVPQELQSLADGFQTKVESGAAQIAGSGFGGKGLERFDKERDMVKAVQKKTYGIEDEESEDEADPDAPAAPVTQAPEASTTTPPTQQQTAVQLAKEAVQRINAAVGAGLNPALSRGVNGIEFGDKKNGFNFEYEINDYPQKARWRVTNKEQINNITDATGAAITTRGSYFPAGKSPAPGSGERKLYLYIEGDSELVVHLAKNEVERILKEATLAAYEQESRNVQMGLGSSGRYSVL</sequence>
<feature type="compositionally biased region" description="Low complexity" evidence="11">
    <location>
        <begin position="9"/>
        <end position="19"/>
    </location>
</feature>
<dbReference type="InterPro" id="IPR014014">
    <property type="entry name" value="RNA_helicase_DEAD_Q_motif"/>
</dbReference>
<dbReference type="GO" id="GO:0003724">
    <property type="term" value="F:RNA helicase activity"/>
    <property type="evidence" value="ECO:0007669"/>
    <property type="project" value="UniProtKB-EC"/>
</dbReference>
<name>A0A137P6S8_CONC2</name>
<proteinExistence type="inferred from homology"/>
<feature type="compositionally biased region" description="Basic and acidic residues" evidence="11">
    <location>
        <begin position="37"/>
        <end position="203"/>
    </location>
</feature>
<dbReference type="Pfam" id="PF00271">
    <property type="entry name" value="Helicase_C"/>
    <property type="match status" value="1"/>
</dbReference>
<feature type="compositionally biased region" description="Basic and acidic residues" evidence="11">
    <location>
        <begin position="258"/>
        <end position="286"/>
    </location>
</feature>
<gene>
    <name evidence="15" type="ORF">CONCODRAFT_6650</name>
</gene>
<dbReference type="EC" id="3.6.4.13" evidence="2"/>
<feature type="compositionally biased region" description="Acidic residues" evidence="11">
    <location>
        <begin position="307"/>
        <end position="316"/>
    </location>
</feature>
<dbReference type="OMA" id="FAQYVHT"/>
<dbReference type="CDD" id="cd18787">
    <property type="entry name" value="SF2_C_DEAD"/>
    <property type="match status" value="1"/>
</dbReference>
<keyword evidence="4 15" id="KW-0378">Hydrolase</keyword>
<keyword evidence="7" id="KW-0508">mRNA splicing</keyword>
<dbReference type="PROSITE" id="PS51192">
    <property type="entry name" value="HELICASE_ATP_BIND_1"/>
    <property type="match status" value="1"/>
</dbReference>
<protein>
    <recommendedName>
        <fullName evidence="2">RNA helicase</fullName>
        <ecNumber evidence="2">3.6.4.13</ecNumber>
    </recommendedName>
</protein>
<dbReference type="Proteomes" id="UP000070444">
    <property type="component" value="Unassembled WGS sequence"/>
</dbReference>
<evidence type="ECO:0000256" key="8">
    <source>
        <dbReference type="ARBA" id="ARBA00023242"/>
    </source>
</evidence>
<evidence type="ECO:0000313" key="16">
    <source>
        <dbReference type="Proteomes" id="UP000070444"/>
    </source>
</evidence>
<comment type="similarity">
    <text evidence="9">Belongs to the DEAD box helicase family. DDX46/PRP5 subfamily.</text>
</comment>
<dbReference type="FunFam" id="3.40.50.300:FF:000079">
    <property type="entry name" value="probable ATP-dependent RNA helicase DDX17"/>
    <property type="match status" value="1"/>
</dbReference>
<keyword evidence="8" id="KW-0539">Nucleus</keyword>
<evidence type="ECO:0000256" key="7">
    <source>
        <dbReference type="ARBA" id="ARBA00023187"/>
    </source>
</evidence>
<keyword evidence="7" id="KW-0507">mRNA processing</keyword>
<dbReference type="GO" id="GO:0005634">
    <property type="term" value="C:nucleus"/>
    <property type="evidence" value="ECO:0007669"/>
    <property type="project" value="UniProtKB-SubCell"/>
</dbReference>
<dbReference type="InterPro" id="IPR000629">
    <property type="entry name" value="RNA-helicase_DEAD-box_CS"/>
</dbReference>
<feature type="compositionally biased region" description="Low complexity" evidence="11">
    <location>
        <begin position="204"/>
        <end position="213"/>
    </location>
</feature>
<feature type="compositionally biased region" description="Acidic residues" evidence="11">
    <location>
        <begin position="897"/>
        <end position="908"/>
    </location>
</feature>
<dbReference type="PANTHER" id="PTHR47958">
    <property type="entry name" value="ATP-DEPENDENT RNA HELICASE DBP3"/>
    <property type="match status" value="1"/>
</dbReference>